<evidence type="ECO:0000313" key="3">
    <source>
        <dbReference type="Proteomes" id="UP000011518"/>
    </source>
</evidence>
<sequence>MGSWALGLLLPAALTPTGPASFWEPWEQLLRTPPGTGPTARQFLLRAAAGEERGQAVALVLVTYPNVAGMGTFEGQYRPPSGSSADNHPLFPSRLPVLILGHLFWVTRSGHGSLRKGGSQHSLLERGGKEEPPGFRVCRSRLRVAWGLGRWTSRFSQRRGSVERAQSQCPLGPHPGWGLGQMRKLRLGEGSTHSVTVIASRVVALWPTPECHCRQGYQDHESSSLPLGAMRTGVSQSRPQQVPSDRRAWVSERPRAVDGLCRRSPSRTLTHCLCLGVYLCLGLPKEAAAWRLWSADPQLLHFPAATRASQLTLRALLSK</sequence>
<evidence type="ECO:0000256" key="1">
    <source>
        <dbReference type="SAM" id="SignalP"/>
    </source>
</evidence>
<reference evidence="3" key="1">
    <citation type="submission" date="2012-07" db="EMBL/GenBank/DDBJ databases">
        <title>Genome of the Chinese tree shrew, a rising model animal genetically related to primates.</title>
        <authorList>
            <person name="Zhang G."/>
            <person name="Fan Y."/>
            <person name="Yao Y."/>
            <person name="Huang Z."/>
        </authorList>
    </citation>
    <scope>NUCLEOTIDE SEQUENCE [LARGE SCALE GENOMIC DNA]</scope>
</reference>
<reference evidence="3" key="2">
    <citation type="journal article" date="2013" name="Nat. Commun.">
        <title>Genome of the Chinese tree shrew.</title>
        <authorList>
            <person name="Fan Y."/>
            <person name="Huang Z.Y."/>
            <person name="Cao C.C."/>
            <person name="Chen C.S."/>
            <person name="Chen Y.X."/>
            <person name="Fan D.D."/>
            <person name="He J."/>
            <person name="Hou H.L."/>
            <person name="Hu L."/>
            <person name="Hu X.T."/>
            <person name="Jiang X.T."/>
            <person name="Lai R."/>
            <person name="Lang Y.S."/>
            <person name="Liang B."/>
            <person name="Liao S.G."/>
            <person name="Mu D."/>
            <person name="Ma Y.Y."/>
            <person name="Niu Y.Y."/>
            <person name="Sun X.Q."/>
            <person name="Xia J.Q."/>
            <person name="Xiao J."/>
            <person name="Xiong Z.Q."/>
            <person name="Xu L."/>
            <person name="Yang L."/>
            <person name="Zhang Y."/>
            <person name="Zhao W."/>
            <person name="Zhao X.D."/>
            <person name="Zheng Y.T."/>
            <person name="Zhou J.M."/>
            <person name="Zhu Y.B."/>
            <person name="Zhang G.J."/>
            <person name="Wang J."/>
            <person name="Yao Y.G."/>
        </authorList>
    </citation>
    <scope>NUCLEOTIDE SEQUENCE [LARGE SCALE GENOMIC DNA]</scope>
</reference>
<organism evidence="2 3">
    <name type="scientific">Tupaia chinensis</name>
    <name type="common">Chinese tree shrew</name>
    <name type="synonym">Tupaia belangeri chinensis</name>
    <dbReference type="NCBI Taxonomy" id="246437"/>
    <lineage>
        <taxon>Eukaryota</taxon>
        <taxon>Metazoa</taxon>
        <taxon>Chordata</taxon>
        <taxon>Craniata</taxon>
        <taxon>Vertebrata</taxon>
        <taxon>Euteleostomi</taxon>
        <taxon>Mammalia</taxon>
        <taxon>Eutheria</taxon>
        <taxon>Euarchontoglires</taxon>
        <taxon>Scandentia</taxon>
        <taxon>Tupaiidae</taxon>
        <taxon>Tupaia</taxon>
    </lineage>
</organism>
<keyword evidence="3" id="KW-1185">Reference proteome</keyword>
<dbReference type="AlphaFoldDB" id="L9KPU7"/>
<feature type="chain" id="PRO_5004000080" evidence="1">
    <location>
        <begin position="21"/>
        <end position="319"/>
    </location>
</feature>
<protein>
    <submittedName>
        <fullName evidence="2">Uncharacterized protein</fullName>
    </submittedName>
</protein>
<dbReference type="Proteomes" id="UP000011518">
    <property type="component" value="Unassembled WGS sequence"/>
</dbReference>
<gene>
    <name evidence="2" type="ORF">TREES_T100014029</name>
</gene>
<accession>L9KPU7</accession>
<proteinExistence type="predicted"/>
<dbReference type="EMBL" id="KB320728">
    <property type="protein sequence ID" value="ELW64469.1"/>
    <property type="molecule type" value="Genomic_DNA"/>
</dbReference>
<keyword evidence="1" id="KW-0732">Signal</keyword>
<name>L9KPU7_TUPCH</name>
<evidence type="ECO:0000313" key="2">
    <source>
        <dbReference type="EMBL" id="ELW64469.1"/>
    </source>
</evidence>
<dbReference type="InParanoid" id="L9KPU7"/>
<feature type="signal peptide" evidence="1">
    <location>
        <begin position="1"/>
        <end position="20"/>
    </location>
</feature>